<reference evidence="2 3" key="1">
    <citation type="submission" date="2020-08" db="EMBL/GenBank/DDBJ databases">
        <title>Whole genome shotgun sequence of Actinocatenispora thailandica NBRC 105041.</title>
        <authorList>
            <person name="Komaki H."/>
            <person name="Tamura T."/>
        </authorList>
    </citation>
    <scope>NUCLEOTIDE SEQUENCE [LARGE SCALE GENOMIC DNA]</scope>
    <source>
        <strain evidence="2 3">NBRC 105041</strain>
    </source>
</reference>
<dbReference type="RefSeq" id="WP_203962535.1">
    <property type="nucleotide sequence ID" value="NZ_AP023355.1"/>
</dbReference>
<dbReference type="InterPro" id="IPR006311">
    <property type="entry name" value="TAT_signal"/>
</dbReference>
<feature type="chain" id="PRO_5030504037" description="Cell wall protein" evidence="1">
    <location>
        <begin position="38"/>
        <end position="203"/>
    </location>
</feature>
<feature type="signal peptide" evidence="1">
    <location>
        <begin position="1"/>
        <end position="37"/>
    </location>
</feature>
<dbReference type="EMBL" id="AP023355">
    <property type="protein sequence ID" value="BCJ36123.1"/>
    <property type="molecule type" value="Genomic_DNA"/>
</dbReference>
<keyword evidence="1" id="KW-0732">Signal</keyword>
<sequence length="203" mass="20999">MTTAMDRRRLLTSAVLGSAGIAGATALGSLAPETANAAPAAAFTPGEVDPNFAEGRVTGIKDHVLLVTGSDNVLHRIQVTSGTSIWKLHPTTFEAVAVGDGLYARGVPLPGGALGADSLWVNIVSMSVEITAIGNSWLHLNHNGSKVIGHVVPGRTAAVYRDAPTTGDLSKLRIGRHVHIIGAWRPDTNEVDLATIYAGTVAA</sequence>
<evidence type="ECO:0000313" key="2">
    <source>
        <dbReference type="EMBL" id="BCJ36123.1"/>
    </source>
</evidence>
<protein>
    <recommendedName>
        <fullName evidence="4">Cell wall protein</fullName>
    </recommendedName>
</protein>
<dbReference type="KEGG" id="atl:Athai_36260"/>
<dbReference type="AlphaFoldDB" id="A0A7R7HXN4"/>
<gene>
    <name evidence="2" type="ORF">Athai_36260</name>
</gene>
<evidence type="ECO:0000313" key="3">
    <source>
        <dbReference type="Proteomes" id="UP000611640"/>
    </source>
</evidence>
<evidence type="ECO:0000256" key="1">
    <source>
        <dbReference type="SAM" id="SignalP"/>
    </source>
</evidence>
<name>A0A7R7HXN4_9ACTN</name>
<organism evidence="2 3">
    <name type="scientific">Actinocatenispora thailandica</name>
    <dbReference type="NCBI Taxonomy" id="227318"/>
    <lineage>
        <taxon>Bacteria</taxon>
        <taxon>Bacillati</taxon>
        <taxon>Actinomycetota</taxon>
        <taxon>Actinomycetes</taxon>
        <taxon>Micromonosporales</taxon>
        <taxon>Micromonosporaceae</taxon>
        <taxon>Actinocatenispora</taxon>
    </lineage>
</organism>
<proteinExistence type="predicted"/>
<accession>A0A7R7HXN4</accession>
<dbReference type="PROSITE" id="PS51318">
    <property type="entry name" value="TAT"/>
    <property type="match status" value="1"/>
</dbReference>
<evidence type="ECO:0008006" key="4">
    <source>
        <dbReference type="Google" id="ProtNLM"/>
    </source>
</evidence>
<dbReference type="Proteomes" id="UP000611640">
    <property type="component" value="Chromosome"/>
</dbReference>
<keyword evidence="3" id="KW-1185">Reference proteome</keyword>